<dbReference type="OrthoDB" id="10614032at2759"/>
<keyword evidence="3" id="KW-1185">Reference proteome</keyword>
<evidence type="ECO:0000313" key="3">
    <source>
        <dbReference type="Proteomes" id="UP000179807"/>
    </source>
</evidence>
<evidence type="ECO:0008006" key="4">
    <source>
        <dbReference type="Google" id="ProtNLM"/>
    </source>
</evidence>
<gene>
    <name evidence="2" type="ORF">TRFO_41645</name>
</gene>
<organism evidence="2 3">
    <name type="scientific">Tritrichomonas foetus</name>
    <dbReference type="NCBI Taxonomy" id="1144522"/>
    <lineage>
        <taxon>Eukaryota</taxon>
        <taxon>Metamonada</taxon>
        <taxon>Parabasalia</taxon>
        <taxon>Tritrichomonadida</taxon>
        <taxon>Tritrichomonadidae</taxon>
        <taxon>Tritrichomonas</taxon>
    </lineage>
</organism>
<reference evidence="2" key="1">
    <citation type="submission" date="2016-10" db="EMBL/GenBank/DDBJ databases">
        <authorList>
            <person name="Benchimol M."/>
            <person name="Almeida L.G."/>
            <person name="Vasconcelos A.T."/>
            <person name="Perreira-Neves A."/>
            <person name="Rosa I.A."/>
            <person name="Tasca T."/>
            <person name="Bogo M.R."/>
            <person name="de Souza W."/>
        </authorList>
    </citation>
    <scope>NUCLEOTIDE SEQUENCE [LARGE SCALE GENOMIC DNA]</scope>
    <source>
        <strain evidence="2">K</strain>
    </source>
</reference>
<dbReference type="AlphaFoldDB" id="A0A1J4L3Y4"/>
<proteinExistence type="predicted"/>
<dbReference type="VEuPathDB" id="TrichDB:TRFO_41645"/>
<accession>A0A1J4L3Y4</accession>
<dbReference type="Proteomes" id="UP000179807">
    <property type="component" value="Unassembled WGS sequence"/>
</dbReference>
<evidence type="ECO:0000313" key="2">
    <source>
        <dbReference type="EMBL" id="OHT16684.1"/>
    </source>
</evidence>
<evidence type="ECO:0000256" key="1">
    <source>
        <dbReference type="SAM" id="Phobius"/>
    </source>
</evidence>
<name>A0A1J4L3Y4_9EUKA</name>
<keyword evidence="1" id="KW-0472">Membrane</keyword>
<dbReference type="RefSeq" id="XP_068369820.1">
    <property type="nucleotide sequence ID" value="XM_068513903.1"/>
</dbReference>
<sequence>MIDESLDCSPPSLQTKQLNKILDICIEGSSLAGFVFSLLQLFTLGASSSSFFYVLFVSSVFSYHTLSIVKSVFPRFTVEAGFKEKLFLCGDVHYLTIAALFLLTGICPLLYIISYLIIFGVKGISFVIKTLIPMLNNPSLSENPAIDQIEMLISQPIITLVASFCEILLVIQLLFIALFDFRPLTWICLITYALWQLAFLFSTNDGHSRAWTIMATSLRELAAKNSETYGPQLDSVLDKIGDFGKTTTQWYPSHDLKIHLQ</sequence>
<feature type="transmembrane region" description="Helical" evidence="1">
    <location>
        <begin position="184"/>
        <end position="201"/>
    </location>
</feature>
<dbReference type="GeneID" id="94848607"/>
<keyword evidence="1" id="KW-0812">Transmembrane</keyword>
<feature type="transmembrane region" description="Helical" evidence="1">
    <location>
        <begin position="157"/>
        <end position="178"/>
    </location>
</feature>
<protein>
    <recommendedName>
        <fullName evidence="4">Transmembrane protein</fullName>
    </recommendedName>
</protein>
<dbReference type="EMBL" id="MLAK01000082">
    <property type="protein sequence ID" value="OHT16684.1"/>
    <property type="molecule type" value="Genomic_DNA"/>
</dbReference>
<keyword evidence="1" id="KW-1133">Transmembrane helix</keyword>
<comment type="caution">
    <text evidence="2">The sequence shown here is derived from an EMBL/GenBank/DDBJ whole genome shotgun (WGS) entry which is preliminary data.</text>
</comment>